<proteinExistence type="predicted"/>
<gene>
    <name evidence="3" type="ORF">SAMN04488509_10792</name>
</gene>
<reference evidence="3 4" key="1">
    <citation type="submission" date="2016-10" db="EMBL/GenBank/DDBJ databases">
        <authorList>
            <person name="de Groot N.N."/>
        </authorList>
    </citation>
    <scope>NUCLEOTIDE SEQUENCE [LARGE SCALE GENOMIC DNA]</scope>
    <source>
        <strain evidence="3 4">DSM 16957</strain>
    </source>
</reference>
<feature type="compositionally biased region" description="Pro residues" evidence="1">
    <location>
        <begin position="112"/>
        <end position="122"/>
    </location>
</feature>
<dbReference type="EMBL" id="FNAG01000007">
    <property type="protein sequence ID" value="SDD80139.1"/>
    <property type="molecule type" value="Genomic_DNA"/>
</dbReference>
<feature type="chain" id="PRO_5011545842" evidence="2">
    <location>
        <begin position="23"/>
        <end position="122"/>
    </location>
</feature>
<keyword evidence="4" id="KW-1185">Reference proteome</keyword>
<feature type="signal peptide" evidence="2">
    <location>
        <begin position="1"/>
        <end position="22"/>
    </location>
</feature>
<accession>A0A1G6XPJ7</accession>
<sequence>MKTLPLALLAVLTCPALASAQAADPAADARETTPDKAMALATVAAKPAAEDWGIWNRAPRRAGRDPLLALGQRERAPTPEPIDAAARGDSTSGTAGRGDIDLNAWDSGRIELPPPPKPDAGN</sequence>
<dbReference type="AlphaFoldDB" id="A0A1G6XPJ7"/>
<protein>
    <submittedName>
        <fullName evidence="3">Uncharacterized protein</fullName>
    </submittedName>
</protein>
<dbReference type="Proteomes" id="UP000199603">
    <property type="component" value="Unassembled WGS sequence"/>
</dbReference>
<organism evidence="3 4">
    <name type="scientific">Aquimonas voraii</name>
    <dbReference type="NCBI Taxonomy" id="265719"/>
    <lineage>
        <taxon>Bacteria</taxon>
        <taxon>Pseudomonadati</taxon>
        <taxon>Pseudomonadota</taxon>
        <taxon>Gammaproteobacteria</taxon>
        <taxon>Lysobacterales</taxon>
        <taxon>Lysobacteraceae</taxon>
        <taxon>Aquimonas</taxon>
    </lineage>
</organism>
<name>A0A1G6XPJ7_9GAMM</name>
<dbReference type="STRING" id="265719.SAMN04488509_10792"/>
<evidence type="ECO:0000313" key="4">
    <source>
        <dbReference type="Proteomes" id="UP000199603"/>
    </source>
</evidence>
<evidence type="ECO:0000313" key="3">
    <source>
        <dbReference type="EMBL" id="SDD80139.1"/>
    </source>
</evidence>
<feature type="region of interest" description="Disordered" evidence="1">
    <location>
        <begin position="69"/>
        <end position="122"/>
    </location>
</feature>
<evidence type="ECO:0000256" key="2">
    <source>
        <dbReference type="SAM" id="SignalP"/>
    </source>
</evidence>
<dbReference type="RefSeq" id="WP_091243178.1">
    <property type="nucleotide sequence ID" value="NZ_FNAG01000007.1"/>
</dbReference>
<keyword evidence="2" id="KW-0732">Signal</keyword>
<evidence type="ECO:0000256" key="1">
    <source>
        <dbReference type="SAM" id="MobiDB-lite"/>
    </source>
</evidence>